<evidence type="ECO:0000313" key="3">
    <source>
        <dbReference type="Proteomes" id="UP000288943"/>
    </source>
</evidence>
<reference evidence="2 3" key="1">
    <citation type="submission" date="2018-01" db="EMBL/GenBank/DDBJ databases">
        <title>The whole genome sequencing and assembly of Paenibacillus chitinolyticus KCCM 41400 strain.</title>
        <authorList>
            <person name="Kim J.-Y."/>
            <person name="Park M.-K."/>
            <person name="Lee Y.-J."/>
            <person name="Yi H."/>
            <person name="Bahn Y.-S."/>
            <person name="Kim J.F."/>
            <person name="Lee D.-W."/>
        </authorList>
    </citation>
    <scope>NUCLEOTIDE SEQUENCE [LARGE SCALE GENOMIC DNA]</scope>
    <source>
        <strain evidence="2 3">KCCM 41400</strain>
    </source>
</reference>
<dbReference type="EMBL" id="CP026520">
    <property type="protein sequence ID" value="QAV18896.1"/>
    <property type="molecule type" value="Genomic_DNA"/>
</dbReference>
<evidence type="ECO:0000313" key="4">
    <source>
        <dbReference type="Proteomes" id="UP001527202"/>
    </source>
</evidence>
<proteinExistence type="predicted"/>
<keyword evidence="4" id="KW-1185">Reference proteome</keyword>
<dbReference type="RefSeq" id="WP_042227594.1">
    <property type="nucleotide sequence ID" value="NZ_CP026520.1"/>
</dbReference>
<dbReference type="OrthoDB" id="9987236at2"/>
<reference evidence="1 4" key="2">
    <citation type="submission" date="2022-05" db="EMBL/GenBank/DDBJ databases">
        <title>Genome Sequencing of Bee-Associated Microbes.</title>
        <authorList>
            <person name="Dunlap C."/>
        </authorList>
    </citation>
    <scope>NUCLEOTIDE SEQUENCE [LARGE SCALE GENOMIC DNA]</scope>
    <source>
        <strain evidence="1 4">NRRL B-23120</strain>
    </source>
</reference>
<sequence>MKPMTEKQRKAIWGIENILDISYKGNDTAQEAFFFLSEHLPTAQEQVNRMIQNSAIYQTGNDNRFSPNKSIMDQMSFYRFDNSNNLSDPEDDDSFAETPTLESLDADLAFLYRLI</sequence>
<dbReference type="KEGG" id="pchi:PC41400_14895"/>
<protein>
    <submittedName>
        <fullName evidence="2">Uncharacterized protein</fullName>
    </submittedName>
</protein>
<evidence type="ECO:0000313" key="1">
    <source>
        <dbReference type="EMBL" id="MCY9599829.1"/>
    </source>
</evidence>
<evidence type="ECO:0000313" key="2">
    <source>
        <dbReference type="EMBL" id="QAV18896.1"/>
    </source>
</evidence>
<dbReference type="EMBL" id="JAMDMJ010000055">
    <property type="protein sequence ID" value="MCY9599829.1"/>
    <property type="molecule type" value="Genomic_DNA"/>
</dbReference>
<dbReference type="AlphaFoldDB" id="A0A410WWM5"/>
<name>A0A410WWM5_9BACL</name>
<dbReference type="Proteomes" id="UP001527202">
    <property type="component" value="Unassembled WGS sequence"/>
</dbReference>
<accession>A0A410WWM5</accession>
<dbReference type="Proteomes" id="UP000288943">
    <property type="component" value="Chromosome"/>
</dbReference>
<dbReference type="GeneID" id="95376104"/>
<organism evidence="2 3">
    <name type="scientific">Paenibacillus chitinolyticus</name>
    <dbReference type="NCBI Taxonomy" id="79263"/>
    <lineage>
        <taxon>Bacteria</taxon>
        <taxon>Bacillati</taxon>
        <taxon>Bacillota</taxon>
        <taxon>Bacilli</taxon>
        <taxon>Bacillales</taxon>
        <taxon>Paenibacillaceae</taxon>
        <taxon>Paenibacillus</taxon>
    </lineage>
</organism>
<gene>
    <name evidence="1" type="ORF">M5X16_29190</name>
    <name evidence="2" type="ORF">PC41400_14895</name>
</gene>